<dbReference type="InterPro" id="IPR037171">
    <property type="entry name" value="NagB/RpiA_transferase-like"/>
</dbReference>
<keyword evidence="2" id="KW-1185">Reference proteome</keyword>
<reference evidence="1 2" key="1">
    <citation type="journal article" date="2014" name="Genome Announc.">
        <title>Draft Genome Sequences of Three Alkaliphilic Bacillus Strains, Bacillus wakoensis JCM 9140T, Bacillus akibai JCM 9157T, and Bacillus hemicellulosilyticus JCM 9152T.</title>
        <authorList>
            <person name="Yuki M."/>
            <person name="Oshima K."/>
            <person name="Suda W."/>
            <person name="Oshida Y."/>
            <person name="Kitamura K."/>
            <person name="Iida T."/>
            <person name="Hattori M."/>
            <person name="Ohkuma M."/>
        </authorList>
    </citation>
    <scope>NUCLEOTIDE SEQUENCE [LARGE SCALE GENOMIC DNA]</scope>
    <source>
        <strain evidence="1 2">JCM 9157</strain>
    </source>
</reference>
<evidence type="ECO:0008006" key="3">
    <source>
        <dbReference type="Google" id="ProtNLM"/>
    </source>
</evidence>
<gene>
    <name evidence="1" type="ORF">JCM9157_4646</name>
</gene>
<dbReference type="OrthoDB" id="2943866at2"/>
<dbReference type="SUPFAM" id="SSF100950">
    <property type="entry name" value="NagB/RpiA/CoA transferase-like"/>
    <property type="match status" value="1"/>
</dbReference>
<accession>W4QZ61</accession>
<protein>
    <recommendedName>
        <fullName evidence="3">Spore germination protein</fullName>
    </recommendedName>
</protein>
<organism evidence="1 2">
    <name type="scientific">Halalkalibacter akibai (strain ATCC 43226 / DSM 21942 / CIP 109018 / JCM 9157 / 1139)</name>
    <name type="common">Bacillus akibai</name>
    <dbReference type="NCBI Taxonomy" id="1236973"/>
    <lineage>
        <taxon>Bacteria</taxon>
        <taxon>Bacillati</taxon>
        <taxon>Bacillota</taxon>
        <taxon>Bacilli</taxon>
        <taxon>Bacillales</taxon>
        <taxon>Bacillaceae</taxon>
        <taxon>Halalkalibacter</taxon>
    </lineage>
</organism>
<name>W4QZ61_HALA3</name>
<proteinExistence type="predicted"/>
<dbReference type="STRING" id="1236973.JCM9157_4646"/>
<dbReference type="Proteomes" id="UP000018896">
    <property type="component" value="Unassembled WGS sequence"/>
</dbReference>
<dbReference type="EMBL" id="BAUV01000068">
    <property type="protein sequence ID" value="GAE37371.1"/>
    <property type="molecule type" value="Genomic_DNA"/>
</dbReference>
<evidence type="ECO:0000313" key="1">
    <source>
        <dbReference type="EMBL" id="GAE37371.1"/>
    </source>
</evidence>
<sequence>MAVNNLFGAVNIGQINSNGGVFIGHNNQANWDTHQNRKPAVGMVNGYFNNQSGNLVSYMDNDLIDMPVNEIENVPSANPQIL</sequence>
<comment type="caution">
    <text evidence="1">The sequence shown here is derived from an EMBL/GenBank/DDBJ whole genome shotgun (WGS) entry which is preliminary data.</text>
</comment>
<dbReference type="RefSeq" id="WP_035668064.1">
    <property type="nucleotide sequence ID" value="NZ_BAUV01000068.1"/>
</dbReference>
<dbReference type="AlphaFoldDB" id="W4QZ61"/>
<evidence type="ECO:0000313" key="2">
    <source>
        <dbReference type="Proteomes" id="UP000018896"/>
    </source>
</evidence>